<dbReference type="PANTHER" id="PTHR13696:SF96">
    <property type="entry name" value="COBQ_COBB_MIND_PARA NUCLEOTIDE BINDING DOMAIN-CONTAINING PROTEIN"/>
    <property type="match status" value="1"/>
</dbReference>
<protein>
    <submittedName>
        <fullName evidence="1">ParA family protein</fullName>
    </submittedName>
</protein>
<dbReference type="EMBL" id="STGV01000001">
    <property type="protein sequence ID" value="THV25138.1"/>
    <property type="molecule type" value="Genomic_DNA"/>
</dbReference>
<dbReference type="SUPFAM" id="SSF52540">
    <property type="entry name" value="P-loop containing nucleoside triphosphate hydrolases"/>
    <property type="match status" value="1"/>
</dbReference>
<evidence type="ECO:0000313" key="1">
    <source>
        <dbReference type="EMBL" id="THV25138.1"/>
    </source>
</evidence>
<dbReference type="Gene3D" id="3.40.50.300">
    <property type="entry name" value="P-loop containing nucleotide triphosphate hydrolases"/>
    <property type="match status" value="1"/>
</dbReference>
<dbReference type="RefSeq" id="WP_136596986.1">
    <property type="nucleotide sequence ID" value="NZ_STGV01000001.1"/>
</dbReference>
<gene>
    <name evidence="1" type="ORF">FAA97_02735</name>
</gene>
<organism evidence="1 2">
    <name type="scientific">Peteryoungia ipomoeae</name>
    <dbReference type="NCBI Taxonomy" id="1210932"/>
    <lineage>
        <taxon>Bacteria</taxon>
        <taxon>Pseudomonadati</taxon>
        <taxon>Pseudomonadota</taxon>
        <taxon>Alphaproteobacteria</taxon>
        <taxon>Hyphomicrobiales</taxon>
        <taxon>Rhizobiaceae</taxon>
        <taxon>Peteryoungia</taxon>
    </lineage>
</organism>
<reference evidence="1 2" key="1">
    <citation type="submission" date="2019-04" db="EMBL/GenBank/DDBJ databases">
        <title>Genome sequence of strain shin9-1.</title>
        <authorList>
            <person name="Gao J."/>
            <person name="Sun J."/>
        </authorList>
    </citation>
    <scope>NUCLEOTIDE SEQUENCE [LARGE SCALE GENOMIC DNA]</scope>
    <source>
        <strain evidence="2">shin9-1</strain>
    </source>
</reference>
<dbReference type="CDD" id="cd02042">
    <property type="entry name" value="ParAB_family"/>
    <property type="match status" value="1"/>
</dbReference>
<dbReference type="InterPro" id="IPR050678">
    <property type="entry name" value="DNA_Partitioning_ATPase"/>
</dbReference>
<comment type="caution">
    <text evidence="1">The sequence shown here is derived from an EMBL/GenBank/DDBJ whole genome shotgun (WGS) entry which is preliminary data.</text>
</comment>
<dbReference type="Proteomes" id="UP000308828">
    <property type="component" value="Unassembled WGS sequence"/>
</dbReference>
<dbReference type="Pfam" id="PF07015">
    <property type="entry name" value="VirC1"/>
    <property type="match status" value="1"/>
</dbReference>
<dbReference type="AlphaFoldDB" id="A0A4S8P4Z1"/>
<dbReference type="InterPro" id="IPR027417">
    <property type="entry name" value="P-loop_NTPase"/>
</dbReference>
<dbReference type="InterPro" id="IPR009744">
    <property type="entry name" value="VirC1"/>
</dbReference>
<proteinExistence type="predicted"/>
<keyword evidence="2" id="KW-1185">Reference proteome</keyword>
<dbReference type="OrthoDB" id="9804460at2"/>
<name>A0A4S8P4Z1_9HYPH</name>
<sequence>MPVLTFANTKGGAGKTTAALVLASELSARGIRVTMLDADPSGWLTRWYQKQAVTPFLTVQPVCDETIEETTVKAKKAGGYVLIDLPSSGETVLARAVALADRVLVPVQGCAMDAQGGAEVLDLLNELDTRCNVKIAHSVVLTRVNAAVTTRALHAAKDFLSARGIETMTTPITERAAYRDVFDKGGLIHDLDPLEVSNLSRALDNASRFADEVLDLVPQRALLRRPSAAVPLRPAA</sequence>
<dbReference type="PIRSF" id="PIRSF009320">
    <property type="entry name" value="Nuc_binding_HP_1000"/>
    <property type="match status" value="1"/>
</dbReference>
<dbReference type="PANTHER" id="PTHR13696">
    <property type="entry name" value="P-LOOP CONTAINING NUCLEOSIDE TRIPHOSPHATE HYDROLASE"/>
    <property type="match status" value="1"/>
</dbReference>
<accession>A0A4S8P4Z1</accession>
<evidence type="ECO:0000313" key="2">
    <source>
        <dbReference type="Proteomes" id="UP000308828"/>
    </source>
</evidence>